<feature type="active site" description="Charge relay system" evidence="5">
    <location>
        <position position="271"/>
    </location>
</feature>
<dbReference type="PROSITE" id="PS51892">
    <property type="entry name" value="SUBTILASE"/>
    <property type="match status" value="1"/>
</dbReference>
<keyword evidence="2 5" id="KW-0645">Protease</keyword>
<comment type="similarity">
    <text evidence="1 5 6">Belongs to the peptidase S8 family.</text>
</comment>
<dbReference type="PROSITE" id="PS00137">
    <property type="entry name" value="SUBTILASE_HIS"/>
    <property type="match status" value="1"/>
</dbReference>
<dbReference type="Proteomes" id="UP001221189">
    <property type="component" value="Unassembled WGS sequence"/>
</dbReference>
<organism evidence="9 10">
    <name type="scientific">Roseateles albus</name>
    <dbReference type="NCBI Taxonomy" id="2987525"/>
    <lineage>
        <taxon>Bacteria</taxon>
        <taxon>Pseudomonadati</taxon>
        <taxon>Pseudomonadota</taxon>
        <taxon>Betaproteobacteria</taxon>
        <taxon>Burkholderiales</taxon>
        <taxon>Sphaerotilaceae</taxon>
        <taxon>Roseateles</taxon>
    </lineage>
</organism>
<dbReference type="Pfam" id="PF00082">
    <property type="entry name" value="Peptidase_S8"/>
    <property type="match status" value="1"/>
</dbReference>
<keyword evidence="4 5" id="KW-0720">Serine protease</keyword>
<keyword evidence="3 5" id="KW-0378">Hydrolase</keyword>
<dbReference type="PANTHER" id="PTHR43806">
    <property type="entry name" value="PEPTIDASE S8"/>
    <property type="match status" value="1"/>
</dbReference>
<dbReference type="InterPro" id="IPR023827">
    <property type="entry name" value="Peptidase_S8_Asp-AS"/>
</dbReference>
<dbReference type="PROSITE" id="PS00138">
    <property type="entry name" value="SUBTILASE_SER"/>
    <property type="match status" value="1"/>
</dbReference>
<feature type="domain" description="Peptidase S8/S53" evidence="8">
    <location>
        <begin position="193"/>
        <end position="501"/>
    </location>
</feature>
<dbReference type="InterPro" id="IPR023828">
    <property type="entry name" value="Peptidase_S8_Ser-AS"/>
</dbReference>
<dbReference type="SUPFAM" id="SSF52743">
    <property type="entry name" value="Subtilisin-like"/>
    <property type="match status" value="1"/>
</dbReference>
<protein>
    <submittedName>
        <fullName evidence="9">S8 family peptidase</fullName>
    </submittedName>
</protein>
<accession>A0ABT5KBK5</accession>
<keyword evidence="7" id="KW-0732">Signal</keyword>
<evidence type="ECO:0000256" key="4">
    <source>
        <dbReference type="ARBA" id="ARBA00022825"/>
    </source>
</evidence>
<dbReference type="EMBL" id="JAQQXT010000001">
    <property type="protein sequence ID" value="MDC8770370.1"/>
    <property type="molecule type" value="Genomic_DNA"/>
</dbReference>
<dbReference type="InterPro" id="IPR000209">
    <property type="entry name" value="Peptidase_S8/S53_dom"/>
</dbReference>
<dbReference type="InterPro" id="IPR022398">
    <property type="entry name" value="Peptidase_S8_His-AS"/>
</dbReference>
<evidence type="ECO:0000313" key="9">
    <source>
        <dbReference type="EMBL" id="MDC8770370.1"/>
    </source>
</evidence>
<dbReference type="InterPro" id="IPR036852">
    <property type="entry name" value="Peptidase_S8/S53_dom_sf"/>
</dbReference>
<evidence type="ECO:0000256" key="1">
    <source>
        <dbReference type="ARBA" id="ARBA00011073"/>
    </source>
</evidence>
<name>A0ABT5KBK5_9BURK</name>
<comment type="caution">
    <text evidence="9">The sequence shown here is derived from an EMBL/GenBank/DDBJ whole genome shotgun (WGS) entry which is preliminary data.</text>
</comment>
<evidence type="ECO:0000256" key="5">
    <source>
        <dbReference type="PROSITE-ProRule" id="PRU01240"/>
    </source>
</evidence>
<evidence type="ECO:0000256" key="6">
    <source>
        <dbReference type="RuleBase" id="RU003355"/>
    </source>
</evidence>
<reference evidence="9 10" key="1">
    <citation type="submission" date="2022-10" db="EMBL/GenBank/DDBJ databases">
        <title>Paucibacter sp. hw1 Genome sequencing.</title>
        <authorList>
            <person name="Park S."/>
        </authorList>
    </citation>
    <scope>NUCLEOTIDE SEQUENCE [LARGE SCALE GENOMIC DNA]</scope>
    <source>
        <strain evidence="10">hw1</strain>
    </source>
</reference>
<proteinExistence type="inferred from homology"/>
<dbReference type="PROSITE" id="PS00136">
    <property type="entry name" value="SUBTILASE_ASP"/>
    <property type="match status" value="1"/>
</dbReference>
<evidence type="ECO:0000256" key="3">
    <source>
        <dbReference type="ARBA" id="ARBA00022801"/>
    </source>
</evidence>
<dbReference type="InterPro" id="IPR050131">
    <property type="entry name" value="Peptidase_S8_subtilisin-like"/>
</dbReference>
<evidence type="ECO:0000313" key="10">
    <source>
        <dbReference type="Proteomes" id="UP001221189"/>
    </source>
</evidence>
<dbReference type="PANTHER" id="PTHR43806:SF11">
    <property type="entry name" value="CEREVISIN-RELATED"/>
    <property type="match status" value="1"/>
</dbReference>
<dbReference type="PRINTS" id="PR00723">
    <property type="entry name" value="SUBTILISIN"/>
</dbReference>
<evidence type="ECO:0000256" key="2">
    <source>
        <dbReference type="ARBA" id="ARBA00022670"/>
    </source>
</evidence>
<dbReference type="RefSeq" id="WP_273598819.1">
    <property type="nucleotide sequence ID" value="NZ_JAQQXT010000001.1"/>
</dbReference>
<feature type="chain" id="PRO_5046743381" evidence="7">
    <location>
        <begin position="22"/>
        <end position="677"/>
    </location>
</feature>
<dbReference type="InterPro" id="IPR034176">
    <property type="entry name" value="Peptidases_S8_13"/>
</dbReference>
<dbReference type="CDD" id="cd07496">
    <property type="entry name" value="Peptidases_S8_13"/>
    <property type="match status" value="1"/>
</dbReference>
<evidence type="ECO:0000256" key="7">
    <source>
        <dbReference type="SAM" id="SignalP"/>
    </source>
</evidence>
<gene>
    <name evidence="9" type="ORF">PRZ03_02215</name>
</gene>
<dbReference type="Gene3D" id="3.40.50.200">
    <property type="entry name" value="Peptidase S8/S53 domain"/>
    <property type="match status" value="1"/>
</dbReference>
<dbReference type="InterPro" id="IPR015500">
    <property type="entry name" value="Peptidase_S8_subtilisin-rel"/>
</dbReference>
<feature type="active site" description="Charge relay system" evidence="5">
    <location>
        <position position="201"/>
    </location>
</feature>
<feature type="signal peptide" evidence="7">
    <location>
        <begin position="1"/>
        <end position="21"/>
    </location>
</feature>
<keyword evidence="10" id="KW-1185">Reference proteome</keyword>
<sequence>MKYPILALAILSSLLVGGAQSLPSALAASSEAVPVKLDNARVIVRFKAAAPSVRAKIMSAKEGRASAQDIAQTRATGLGMRTGVNKGVVRLGAHRSLDERTHVFTAKGIDSATLAKRLAQDSEVEMVVVDQRRRHSAVAPNDPLYAGFGGVAPTAGNGSANGQWYLKAPSSVPGEAVSSINAPAAWNITTGNNSVVVAVLDTGVRKDHPDLAGQFVGGYDMINNAATAGDGDAVRDSDASDPGDYVTQADINSGALGAGCDASDIGNSSWHGTRVAGLIAATSNNGLGIAGVAWGVKLLPVRVLGKCGGYDSDIMAGMKWAAGIAVSGLPTNPNPAKVLNLSLGGTGSCDTSGTGGLYRDTINQVIAAGATIVVAAGNSAGLAVGLPGNCPGVIAVTGLRHVGSKVGFSSLGPEVSIAAPGGNCVNLTGACLFPMLSTTNSGATSPVAADAAYTNNSASVGTSFSAPIVSGTVALMLSAKPALKANEVLSILQKTARPFVATGATAGTAQCVAPTSSEQLECYCTDRTCGAGMLDAASALAAASAFKSTQTISFSAPADQVLGGGTVALVGSASSGLALAFASGTPATCTVSGSTVSLVAVGTCTVTATQAGDSSYEAAAPVSRSFAIAAAPVPVAESGGGGGGGGAFSSLWVALLGFSTWLLRRPSAANSRRTGGA</sequence>
<feature type="active site" description="Charge relay system" evidence="5">
    <location>
        <position position="463"/>
    </location>
</feature>
<evidence type="ECO:0000259" key="8">
    <source>
        <dbReference type="Pfam" id="PF00082"/>
    </source>
</evidence>